<evidence type="ECO:0000313" key="3">
    <source>
        <dbReference type="Proteomes" id="UP001458880"/>
    </source>
</evidence>
<evidence type="ECO:0000313" key="2">
    <source>
        <dbReference type="EMBL" id="KAK9710552.1"/>
    </source>
</evidence>
<evidence type="ECO:0000256" key="1">
    <source>
        <dbReference type="SAM" id="MobiDB-lite"/>
    </source>
</evidence>
<dbReference type="EMBL" id="JASPKY010000291">
    <property type="protein sequence ID" value="KAK9710552.1"/>
    <property type="molecule type" value="Genomic_DNA"/>
</dbReference>
<dbReference type="Proteomes" id="UP001458880">
    <property type="component" value="Unassembled WGS sequence"/>
</dbReference>
<dbReference type="Gene3D" id="3.30.420.10">
    <property type="entry name" value="Ribonuclease H-like superfamily/Ribonuclease H"/>
    <property type="match status" value="1"/>
</dbReference>
<name>A0AAW1JZW5_POPJA</name>
<proteinExistence type="predicted"/>
<dbReference type="InterPro" id="IPR050951">
    <property type="entry name" value="Retrovirus_Pol_polyprotein"/>
</dbReference>
<reference evidence="2 3" key="1">
    <citation type="journal article" date="2024" name="BMC Genomics">
        <title>De novo assembly and annotation of Popillia japonica's genome with initial clues to its potential as an invasive pest.</title>
        <authorList>
            <person name="Cucini C."/>
            <person name="Boschi S."/>
            <person name="Funari R."/>
            <person name="Cardaioli E."/>
            <person name="Iannotti N."/>
            <person name="Marturano G."/>
            <person name="Paoli F."/>
            <person name="Bruttini M."/>
            <person name="Carapelli A."/>
            <person name="Frati F."/>
            <person name="Nardi F."/>
        </authorList>
    </citation>
    <scope>NUCLEOTIDE SEQUENCE [LARGE SCALE GENOMIC DNA]</scope>
    <source>
        <strain evidence="2">DMR45628</strain>
    </source>
</reference>
<feature type="compositionally biased region" description="Basic residues" evidence="1">
    <location>
        <begin position="231"/>
        <end position="241"/>
    </location>
</feature>
<sequence length="249" mass="29191">MVERLVKTIKRAFVCANIETNEFDSQLQEFLLNYRSTPHGITAKSPFQLVFNRDINNFLPTVTDAKTNDAQVEAENRRKYKEYSDKRGRVTENDTRRKYKEYSDKRGKHRERHYQIGDMVLCRQRKRDAISPTYDPVPFQVTKVEGTKITATRQNKSIVRNKSFFKPFNSQTFVQPTKPTCIDTPSNNRDCTDAKTEDHKLIIDPEAEKNQKDDDANRDSITDDADLNTRQRPHRPSRLPRRFNDFNIG</sequence>
<organism evidence="2 3">
    <name type="scientific">Popillia japonica</name>
    <name type="common">Japanese beetle</name>
    <dbReference type="NCBI Taxonomy" id="7064"/>
    <lineage>
        <taxon>Eukaryota</taxon>
        <taxon>Metazoa</taxon>
        <taxon>Ecdysozoa</taxon>
        <taxon>Arthropoda</taxon>
        <taxon>Hexapoda</taxon>
        <taxon>Insecta</taxon>
        <taxon>Pterygota</taxon>
        <taxon>Neoptera</taxon>
        <taxon>Endopterygota</taxon>
        <taxon>Coleoptera</taxon>
        <taxon>Polyphaga</taxon>
        <taxon>Scarabaeiformia</taxon>
        <taxon>Scarabaeidae</taxon>
        <taxon>Rutelinae</taxon>
        <taxon>Popillia</taxon>
    </lineage>
</organism>
<dbReference type="InterPro" id="IPR036397">
    <property type="entry name" value="RNaseH_sf"/>
</dbReference>
<protein>
    <submittedName>
        <fullName evidence="2">Uncharacterized protein</fullName>
    </submittedName>
</protein>
<keyword evidence="3" id="KW-1185">Reference proteome</keyword>
<comment type="caution">
    <text evidence="2">The sequence shown here is derived from an EMBL/GenBank/DDBJ whole genome shotgun (WGS) entry which is preliminary data.</text>
</comment>
<feature type="region of interest" description="Disordered" evidence="1">
    <location>
        <begin position="204"/>
        <end position="249"/>
    </location>
</feature>
<dbReference type="PANTHER" id="PTHR37984:SF5">
    <property type="entry name" value="PROTEIN NYNRIN-LIKE"/>
    <property type="match status" value="1"/>
</dbReference>
<dbReference type="AlphaFoldDB" id="A0AAW1JZW5"/>
<gene>
    <name evidence="2" type="ORF">QE152_g25970</name>
</gene>
<dbReference type="PANTHER" id="PTHR37984">
    <property type="entry name" value="PROTEIN CBG26694"/>
    <property type="match status" value="1"/>
</dbReference>
<feature type="compositionally biased region" description="Basic and acidic residues" evidence="1">
    <location>
        <begin position="204"/>
        <end position="221"/>
    </location>
</feature>
<dbReference type="GO" id="GO:0003676">
    <property type="term" value="F:nucleic acid binding"/>
    <property type="evidence" value="ECO:0007669"/>
    <property type="project" value="InterPro"/>
</dbReference>
<accession>A0AAW1JZW5</accession>